<evidence type="ECO:0000313" key="7">
    <source>
        <dbReference type="EMBL" id="RMX05858.1"/>
    </source>
</evidence>
<dbReference type="CDD" id="cd00567">
    <property type="entry name" value="ACAD"/>
    <property type="match status" value="1"/>
</dbReference>
<dbReference type="Gene3D" id="1.20.140.10">
    <property type="entry name" value="Butyryl-CoA Dehydrogenase, subunit A, domain 3"/>
    <property type="match status" value="1"/>
</dbReference>
<dbReference type="SUPFAM" id="SSF47203">
    <property type="entry name" value="Acyl-CoA dehydrogenase C-terminal domain-like"/>
    <property type="match status" value="1"/>
</dbReference>
<dbReference type="InterPro" id="IPR046373">
    <property type="entry name" value="Acyl-CoA_Oxase/DH_mid-dom_sf"/>
</dbReference>
<dbReference type="PANTHER" id="PTHR43831:SF1">
    <property type="entry name" value="ISOBUTYRYL-COA DEHYDROGENASE, MITOCHONDRIAL"/>
    <property type="match status" value="1"/>
</dbReference>
<dbReference type="Pfam" id="PF08028">
    <property type="entry name" value="Acyl-CoA_dh_2"/>
    <property type="match status" value="1"/>
</dbReference>
<dbReference type="Pfam" id="PF02771">
    <property type="entry name" value="Acyl-CoA_dh_N"/>
    <property type="match status" value="1"/>
</dbReference>
<dbReference type="Proteomes" id="UP000278006">
    <property type="component" value="Unassembled WGS sequence"/>
</dbReference>
<evidence type="ECO:0000256" key="1">
    <source>
        <dbReference type="ARBA" id="ARBA00022630"/>
    </source>
</evidence>
<dbReference type="InterPro" id="IPR037069">
    <property type="entry name" value="AcylCoA_DH/ox_N_sf"/>
</dbReference>
<accession>A0A3M6QS45</accession>
<dbReference type="InterPro" id="IPR009100">
    <property type="entry name" value="AcylCoA_DH/oxidase_NM_dom_sf"/>
</dbReference>
<feature type="domain" description="Acyl-CoA dehydrogenase C-terminal" evidence="6">
    <location>
        <begin position="247"/>
        <end position="376"/>
    </location>
</feature>
<evidence type="ECO:0000313" key="8">
    <source>
        <dbReference type="Proteomes" id="UP000278006"/>
    </source>
</evidence>
<dbReference type="InterPro" id="IPR013107">
    <property type="entry name" value="Acyl-CoA_DH_C"/>
</dbReference>
<keyword evidence="8" id="KW-1185">Reference proteome</keyword>
<dbReference type="GO" id="GO:0050660">
    <property type="term" value="F:flavin adenine dinucleotide binding"/>
    <property type="evidence" value="ECO:0007669"/>
    <property type="project" value="InterPro"/>
</dbReference>
<dbReference type="Pfam" id="PF02770">
    <property type="entry name" value="Acyl-CoA_dh_M"/>
    <property type="match status" value="1"/>
</dbReference>
<dbReference type="InterPro" id="IPR036250">
    <property type="entry name" value="AcylCo_DH-like_C"/>
</dbReference>
<evidence type="ECO:0000259" key="5">
    <source>
        <dbReference type="Pfam" id="PF02771"/>
    </source>
</evidence>
<feature type="compositionally biased region" description="Polar residues" evidence="3">
    <location>
        <begin position="413"/>
        <end position="423"/>
    </location>
</feature>
<dbReference type="GO" id="GO:0016627">
    <property type="term" value="F:oxidoreductase activity, acting on the CH-CH group of donors"/>
    <property type="evidence" value="ECO:0007669"/>
    <property type="project" value="InterPro"/>
</dbReference>
<dbReference type="EMBL" id="RDQO01000003">
    <property type="protein sequence ID" value="RMX05858.1"/>
    <property type="molecule type" value="Genomic_DNA"/>
</dbReference>
<dbReference type="SUPFAM" id="SSF56645">
    <property type="entry name" value="Acyl-CoA dehydrogenase NM domain-like"/>
    <property type="match status" value="1"/>
</dbReference>
<feature type="domain" description="Acyl-CoA dehydrogenase/oxidase N-terminal" evidence="5">
    <location>
        <begin position="14"/>
        <end position="89"/>
    </location>
</feature>
<dbReference type="PIRSF" id="PIRSF016578">
    <property type="entry name" value="HsaA"/>
    <property type="match status" value="1"/>
</dbReference>
<sequence>MSQSIPTIETALAATRVLAATFAKGAAEADRQASLPVDNFKALHAAGVLSLVIRKDQGGLGGGLEAAIDAVSTVAQGEPATALILAMHYIQHGQIAFDQGFWPTAVADVLIRSSLERGALINAAYVDATKGSLSHGALPETVARQQGGQWLLSGHKKYVTGIDALSWIRVAGVTDEPQPRVGYFLVPADAPGIRVERTWDTLGMRATSSQDVIFDNVPLPLEHFFGAVPVGAPRQHGPLDAVWYLALVAAVYHGVAQAARNAFIDFTTGFIPGSLGAPLASLPRFQDALGEIEAAQRVSHRLLFGLGRDYDELVAREDRKQIEERLNGDADVARLVVLRNSAQVTALALELAGNQGLSRNNALERHHRDALSAKAHGPNASLLKAALVRYGLKQQGKEWPPAAPAVPAAPAAQTAQLSGTAVA</sequence>
<reference evidence="7 8" key="1">
    <citation type="submission" date="2018-10" db="EMBL/GenBank/DDBJ databases">
        <title>Draft genome of Cortibacter populi DSM10536.</title>
        <authorList>
            <person name="Bernier A.-M."/>
            <person name="Bernard K."/>
        </authorList>
    </citation>
    <scope>NUCLEOTIDE SEQUENCE [LARGE SCALE GENOMIC DNA]</scope>
    <source>
        <strain evidence="7 8">DSM 105136</strain>
    </source>
</reference>
<dbReference type="RefSeq" id="WP_122229526.1">
    <property type="nucleotide sequence ID" value="NZ_RDQO01000003.1"/>
</dbReference>
<dbReference type="Gene3D" id="1.10.540.10">
    <property type="entry name" value="Acyl-CoA dehydrogenase/oxidase, N-terminal domain"/>
    <property type="match status" value="1"/>
</dbReference>
<dbReference type="InterPro" id="IPR052547">
    <property type="entry name" value="Mito_Isobutyryl-CoADH"/>
</dbReference>
<proteinExistence type="predicted"/>
<dbReference type="PANTHER" id="PTHR43831">
    <property type="entry name" value="ISOBUTYRYL-COA DEHYDROGENASE"/>
    <property type="match status" value="1"/>
</dbReference>
<evidence type="ECO:0000259" key="4">
    <source>
        <dbReference type="Pfam" id="PF02770"/>
    </source>
</evidence>
<keyword evidence="1" id="KW-0285">Flavoprotein</keyword>
<feature type="domain" description="Acyl-CoA oxidase/dehydrogenase middle" evidence="4">
    <location>
        <begin position="136"/>
        <end position="217"/>
    </location>
</feature>
<gene>
    <name evidence="7" type="ORF">D8I35_11945</name>
</gene>
<dbReference type="InterPro" id="IPR006091">
    <property type="entry name" value="Acyl-CoA_Oxase/DH_mid-dom"/>
</dbReference>
<evidence type="ECO:0000256" key="2">
    <source>
        <dbReference type="ARBA" id="ARBA00023002"/>
    </source>
</evidence>
<dbReference type="OrthoDB" id="7316074at2"/>
<dbReference type="AlphaFoldDB" id="A0A3M6QS45"/>
<dbReference type="InterPro" id="IPR013786">
    <property type="entry name" value="AcylCoA_DH/ox_N"/>
</dbReference>
<organism evidence="7 8">
    <name type="scientific">Corticibacter populi</name>
    <dbReference type="NCBI Taxonomy" id="1550736"/>
    <lineage>
        <taxon>Bacteria</taxon>
        <taxon>Pseudomonadati</taxon>
        <taxon>Pseudomonadota</taxon>
        <taxon>Betaproteobacteria</taxon>
        <taxon>Burkholderiales</taxon>
        <taxon>Comamonadaceae</taxon>
        <taxon>Corticibacter</taxon>
    </lineage>
</organism>
<evidence type="ECO:0000256" key="3">
    <source>
        <dbReference type="SAM" id="MobiDB-lite"/>
    </source>
</evidence>
<protein>
    <submittedName>
        <fullName evidence="7">Acyl-CoA dehydrogenase</fullName>
    </submittedName>
</protein>
<keyword evidence="2" id="KW-0560">Oxidoreductase</keyword>
<dbReference type="Gene3D" id="2.40.110.10">
    <property type="entry name" value="Butyryl-CoA Dehydrogenase, subunit A, domain 2"/>
    <property type="match status" value="1"/>
</dbReference>
<feature type="region of interest" description="Disordered" evidence="3">
    <location>
        <begin position="398"/>
        <end position="423"/>
    </location>
</feature>
<evidence type="ECO:0000259" key="6">
    <source>
        <dbReference type="Pfam" id="PF08028"/>
    </source>
</evidence>
<comment type="caution">
    <text evidence="7">The sequence shown here is derived from an EMBL/GenBank/DDBJ whole genome shotgun (WGS) entry which is preliminary data.</text>
</comment>
<name>A0A3M6QS45_9BURK</name>